<feature type="compositionally biased region" description="Basic residues" evidence="1">
    <location>
        <begin position="592"/>
        <end position="605"/>
    </location>
</feature>
<evidence type="ECO:0000256" key="1">
    <source>
        <dbReference type="SAM" id="MobiDB-lite"/>
    </source>
</evidence>
<feature type="compositionally biased region" description="Basic and acidic residues" evidence="1">
    <location>
        <begin position="502"/>
        <end position="517"/>
    </location>
</feature>
<dbReference type="Gene3D" id="3.40.50.10810">
    <property type="entry name" value="Tandem AAA-ATPase domain"/>
    <property type="match status" value="1"/>
</dbReference>
<dbReference type="SUPFAM" id="SSF52540">
    <property type="entry name" value="P-loop containing nucleoside triphosphate hydrolases"/>
    <property type="match status" value="1"/>
</dbReference>
<organism evidence="2 3">
    <name type="scientific">Boletus reticuloceps</name>
    <dbReference type="NCBI Taxonomy" id="495285"/>
    <lineage>
        <taxon>Eukaryota</taxon>
        <taxon>Fungi</taxon>
        <taxon>Dikarya</taxon>
        <taxon>Basidiomycota</taxon>
        <taxon>Agaricomycotina</taxon>
        <taxon>Agaricomycetes</taxon>
        <taxon>Agaricomycetidae</taxon>
        <taxon>Boletales</taxon>
        <taxon>Boletineae</taxon>
        <taxon>Boletaceae</taxon>
        <taxon>Boletoideae</taxon>
        <taxon>Boletus</taxon>
    </lineage>
</organism>
<accession>A0A8I3A243</accession>
<feature type="non-terminal residue" evidence="2">
    <location>
        <position position="1"/>
    </location>
</feature>
<feature type="compositionally biased region" description="Polar residues" evidence="1">
    <location>
        <begin position="444"/>
        <end position="487"/>
    </location>
</feature>
<dbReference type="EMBL" id="JAGFBS010000124">
    <property type="protein sequence ID" value="KAG6369018.1"/>
    <property type="molecule type" value="Genomic_DNA"/>
</dbReference>
<reference evidence="2" key="1">
    <citation type="submission" date="2021-03" db="EMBL/GenBank/DDBJ databases">
        <title>Evolutionary innovations through gain and loss of genes in the ectomycorrhizal Boletales.</title>
        <authorList>
            <person name="Wu G."/>
            <person name="Miyauchi S."/>
            <person name="Morin E."/>
            <person name="Yang Z.-L."/>
            <person name="Xu J."/>
            <person name="Martin F.M."/>
        </authorList>
    </citation>
    <scope>NUCLEOTIDE SEQUENCE</scope>
    <source>
        <strain evidence="2">BR01</strain>
    </source>
</reference>
<feature type="compositionally biased region" description="Basic residues" evidence="1">
    <location>
        <begin position="422"/>
        <end position="436"/>
    </location>
</feature>
<dbReference type="Proteomes" id="UP000683000">
    <property type="component" value="Unassembled WGS sequence"/>
</dbReference>
<keyword evidence="3" id="KW-1185">Reference proteome</keyword>
<gene>
    <name evidence="2" type="ORF">JVT61DRAFT_2564</name>
</gene>
<feature type="compositionally biased region" description="Acidic residues" evidence="1">
    <location>
        <begin position="358"/>
        <end position="373"/>
    </location>
</feature>
<comment type="caution">
    <text evidence="2">The sequence shown here is derived from an EMBL/GenBank/DDBJ whole genome shotgun (WGS) entry which is preliminary data.</text>
</comment>
<dbReference type="AlphaFoldDB" id="A0A8I3A243"/>
<protein>
    <recommendedName>
        <fullName evidence="4">Helicase ATP-binding domain-containing protein</fullName>
    </recommendedName>
</protein>
<feature type="compositionally biased region" description="Polar residues" evidence="1">
    <location>
        <begin position="550"/>
        <end position="561"/>
    </location>
</feature>
<sequence length="605" mass="67089">AIQDDASNIYLGYIRQVGETPTLSPAASGREQKTIYGRDYLSVVFDEAHSARKFNKTHTAFYALREVSASLIAMTATPVMTKLQDLWILGYMMGISTFQIKDRFLELTRDFNRAQVKDRKTEREQEMSGDRLRALLGGSEMEQVSSTSDVASVMRHWIPLIREGFERFVIRRTLNSVDCDGKPIFGLPPYRNHVFLVELRDWEKERLQYITDDLLEQGPAMTLAGVGKNFYIEFRRGLLHPHMNPSQGNKWTAPVSLDEWKNKSASTKMDILAQLVAYHLAHDNAPPITLAEDGKTLIFPSVEEDANTVSRKHDSDRIIVFSLFPSSNEPLVQTYGFPVQLFHGNANTADPTKPIQSDNEDSGNDVMVVDEEPLEPKSRRKRGTKKAQAQAVQPPMSPTRPSTKRVAPTSPSSPSHPNTQPKPKKPKPKVVRKKDKGKQVDNEAATSSVHDPAAQPTNSGPSTPSMSKQQDISMQDTVDLTAAPSTTVKEDDSVAMDPDNDPILREMREDPTYCKDPDELDDMAMLNLHGSFPSSPLSSLPPSPTPFSDGVTQRTPRNVPSQPEAGPSNRARTETIGGVDLVPGGSGSFRKGMTKAARRARGKRV</sequence>
<evidence type="ECO:0000313" key="2">
    <source>
        <dbReference type="EMBL" id="KAG6369018.1"/>
    </source>
</evidence>
<evidence type="ECO:0008006" key="4">
    <source>
        <dbReference type="Google" id="ProtNLM"/>
    </source>
</evidence>
<dbReference type="InterPro" id="IPR027417">
    <property type="entry name" value="P-loop_NTPase"/>
</dbReference>
<evidence type="ECO:0000313" key="3">
    <source>
        <dbReference type="Proteomes" id="UP000683000"/>
    </source>
</evidence>
<feature type="region of interest" description="Disordered" evidence="1">
    <location>
        <begin position="348"/>
        <end position="605"/>
    </location>
</feature>
<proteinExistence type="predicted"/>
<dbReference type="InterPro" id="IPR038718">
    <property type="entry name" value="SNF2-like_sf"/>
</dbReference>
<name>A0A8I3A243_9AGAM</name>
<feature type="compositionally biased region" description="Polar residues" evidence="1">
    <location>
        <begin position="348"/>
        <end position="357"/>
    </location>
</feature>
<dbReference type="OrthoDB" id="3270319at2759"/>
<feature type="compositionally biased region" description="Low complexity" evidence="1">
    <location>
        <begin position="408"/>
        <end position="417"/>
    </location>
</feature>